<organism evidence="1 2">
    <name type="scientific">Apodospora peruviana</name>
    <dbReference type="NCBI Taxonomy" id="516989"/>
    <lineage>
        <taxon>Eukaryota</taxon>
        <taxon>Fungi</taxon>
        <taxon>Dikarya</taxon>
        <taxon>Ascomycota</taxon>
        <taxon>Pezizomycotina</taxon>
        <taxon>Sordariomycetes</taxon>
        <taxon>Sordariomycetidae</taxon>
        <taxon>Sordariales</taxon>
        <taxon>Lasiosphaeriaceae</taxon>
        <taxon>Apodospora</taxon>
    </lineage>
</organism>
<comment type="caution">
    <text evidence="1">The sequence shown here is derived from an EMBL/GenBank/DDBJ whole genome shotgun (WGS) entry which is preliminary data.</text>
</comment>
<name>A0AAE0I2R5_9PEZI</name>
<keyword evidence="2" id="KW-1185">Reference proteome</keyword>
<accession>A0AAE0I2R5</accession>
<reference evidence="1" key="2">
    <citation type="submission" date="2023-06" db="EMBL/GenBank/DDBJ databases">
        <authorList>
            <consortium name="Lawrence Berkeley National Laboratory"/>
            <person name="Haridas S."/>
            <person name="Hensen N."/>
            <person name="Bonometti L."/>
            <person name="Westerberg I."/>
            <person name="Brannstrom I.O."/>
            <person name="Guillou S."/>
            <person name="Cros-Aarteil S."/>
            <person name="Calhoun S."/>
            <person name="Kuo A."/>
            <person name="Mondo S."/>
            <person name="Pangilinan J."/>
            <person name="Riley R."/>
            <person name="Labutti K."/>
            <person name="Andreopoulos B."/>
            <person name="Lipzen A."/>
            <person name="Chen C."/>
            <person name="Yanf M."/>
            <person name="Daum C."/>
            <person name="Ng V."/>
            <person name="Clum A."/>
            <person name="Steindorff A."/>
            <person name="Ohm R."/>
            <person name="Martin F."/>
            <person name="Silar P."/>
            <person name="Natvig D."/>
            <person name="Lalanne C."/>
            <person name="Gautier V."/>
            <person name="Ament-Velasquez S.L."/>
            <person name="Kruys A."/>
            <person name="Hutchinson M.I."/>
            <person name="Powell A.J."/>
            <person name="Barry K."/>
            <person name="Miller A.N."/>
            <person name="Grigoriev I.V."/>
            <person name="Debuchy R."/>
            <person name="Gladieux P."/>
            <person name="Thoren M.H."/>
            <person name="Johannesson H."/>
        </authorList>
    </citation>
    <scope>NUCLEOTIDE SEQUENCE</scope>
    <source>
        <strain evidence="1">CBS 118394</strain>
    </source>
</reference>
<gene>
    <name evidence="1" type="ORF">B0H66DRAFT_298524</name>
</gene>
<proteinExistence type="predicted"/>
<protein>
    <submittedName>
        <fullName evidence="1">Uncharacterized protein</fullName>
    </submittedName>
</protein>
<evidence type="ECO:0000313" key="1">
    <source>
        <dbReference type="EMBL" id="KAK3316566.1"/>
    </source>
</evidence>
<evidence type="ECO:0000313" key="2">
    <source>
        <dbReference type="Proteomes" id="UP001283341"/>
    </source>
</evidence>
<reference evidence="1" key="1">
    <citation type="journal article" date="2023" name="Mol. Phylogenet. Evol.">
        <title>Genome-scale phylogeny and comparative genomics of the fungal order Sordariales.</title>
        <authorList>
            <person name="Hensen N."/>
            <person name="Bonometti L."/>
            <person name="Westerberg I."/>
            <person name="Brannstrom I.O."/>
            <person name="Guillou S."/>
            <person name="Cros-Aarteil S."/>
            <person name="Calhoun S."/>
            <person name="Haridas S."/>
            <person name="Kuo A."/>
            <person name="Mondo S."/>
            <person name="Pangilinan J."/>
            <person name="Riley R."/>
            <person name="LaButti K."/>
            <person name="Andreopoulos B."/>
            <person name="Lipzen A."/>
            <person name="Chen C."/>
            <person name="Yan M."/>
            <person name="Daum C."/>
            <person name="Ng V."/>
            <person name="Clum A."/>
            <person name="Steindorff A."/>
            <person name="Ohm R.A."/>
            <person name="Martin F."/>
            <person name="Silar P."/>
            <person name="Natvig D.O."/>
            <person name="Lalanne C."/>
            <person name="Gautier V."/>
            <person name="Ament-Velasquez S.L."/>
            <person name="Kruys A."/>
            <person name="Hutchinson M.I."/>
            <person name="Powell A.J."/>
            <person name="Barry K."/>
            <person name="Miller A.N."/>
            <person name="Grigoriev I.V."/>
            <person name="Debuchy R."/>
            <person name="Gladieux P."/>
            <person name="Hiltunen Thoren M."/>
            <person name="Johannesson H."/>
        </authorList>
    </citation>
    <scope>NUCLEOTIDE SEQUENCE</scope>
    <source>
        <strain evidence="1">CBS 118394</strain>
    </source>
</reference>
<dbReference type="Proteomes" id="UP001283341">
    <property type="component" value="Unassembled WGS sequence"/>
</dbReference>
<dbReference type="EMBL" id="JAUEDM010000005">
    <property type="protein sequence ID" value="KAK3316566.1"/>
    <property type="molecule type" value="Genomic_DNA"/>
</dbReference>
<sequence length="270" mass="29356">MNTSNLVSASICNLSHPRSSQSRRRLGFARPDNTDHVVRDQVPVKDPSIAMGIDYCTPKSIFILKASCLLALKLPSKKTQLQLSGTLYQAGSLPAVDAWFCPAGPHDKVHQSFMRPDLSVEWKVQPLWWVIPRNTAGSKQHDVWQMLEKGYPSGDRSLRGTVGVACCSTTFSAMPCAPCMLVCIASPCLDGRIGNIVHDGSISSVYRRLAVLFCGGGFAVARLLVLVLDPMRSIVTPRGTGRKNGSGLAGQLDIMAMERVWFICVLVALS</sequence>
<dbReference type="AlphaFoldDB" id="A0AAE0I2R5"/>